<keyword evidence="1" id="KW-0813">Transport</keyword>
<keyword evidence="3" id="KW-0479">Metal-binding</keyword>
<proteinExistence type="predicted"/>
<sequence>MYPNLAGQHAQYLESAIKAYRDGQRSGGMSAVMKPMVAKLSDQDAADLAAYFSQQTLKQ</sequence>
<dbReference type="Gene3D" id="1.10.760.10">
    <property type="entry name" value="Cytochrome c-like domain"/>
    <property type="match status" value="1"/>
</dbReference>
<protein>
    <recommendedName>
        <fullName evidence="6">Cytochrome c domain-containing protein</fullName>
    </recommendedName>
</protein>
<keyword evidence="2" id="KW-0349">Heme</keyword>
<dbReference type="InterPro" id="IPR009056">
    <property type="entry name" value="Cyt_c-like_dom"/>
</dbReference>
<dbReference type="Pfam" id="PF00034">
    <property type="entry name" value="Cytochrom_C"/>
    <property type="match status" value="1"/>
</dbReference>
<keyword evidence="4" id="KW-0249">Electron transport</keyword>
<evidence type="ECO:0000313" key="8">
    <source>
        <dbReference type="Proteomes" id="UP001501757"/>
    </source>
</evidence>
<name>A0ABP3HIC9_9ALTE</name>
<feature type="domain" description="Cytochrome c" evidence="6">
    <location>
        <begin position="3"/>
        <end position="54"/>
    </location>
</feature>
<organism evidence="7 8">
    <name type="scientific">Bowmanella denitrificans</name>
    <dbReference type="NCBI Taxonomy" id="366582"/>
    <lineage>
        <taxon>Bacteria</taxon>
        <taxon>Pseudomonadati</taxon>
        <taxon>Pseudomonadota</taxon>
        <taxon>Gammaproteobacteria</taxon>
        <taxon>Alteromonadales</taxon>
        <taxon>Alteromonadaceae</taxon>
        <taxon>Bowmanella</taxon>
    </lineage>
</organism>
<dbReference type="InterPro" id="IPR050597">
    <property type="entry name" value="Cytochrome_c_Oxidase_Subunit"/>
</dbReference>
<evidence type="ECO:0000256" key="3">
    <source>
        <dbReference type="ARBA" id="ARBA00022723"/>
    </source>
</evidence>
<evidence type="ECO:0000256" key="2">
    <source>
        <dbReference type="ARBA" id="ARBA00022617"/>
    </source>
</evidence>
<keyword evidence="8" id="KW-1185">Reference proteome</keyword>
<evidence type="ECO:0000256" key="4">
    <source>
        <dbReference type="ARBA" id="ARBA00022982"/>
    </source>
</evidence>
<reference evidence="8" key="1">
    <citation type="journal article" date="2019" name="Int. J. Syst. Evol. Microbiol.">
        <title>The Global Catalogue of Microorganisms (GCM) 10K type strain sequencing project: providing services to taxonomists for standard genome sequencing and annotation.</title>
        <authorList>
            <consortium name="The Broad Institute Genomics Platform"/>
            <consortium name="The Broad Institute Genome Sequencing Center for Infectious Disease"/>
            <person name="Wu L."/>
            <person name="Ma J."/>
        </authorList>
    </citation>
    <scope>NUCLEOTIDE SEQUENCE [LARGE SCALE GENOMIC DNA]</scope>
    <source>
        <strain evidence="8">JCM 13378</strain>
    </source>
</reference>
<gene>
    <name evidence="7" type="ORF">GCM10009092_38960</name>
</gene>
<evidence type="ECO:0000256" key="1">
    <source>
        <dbReference type="ARBA" id="ARBA00022448"/>
    </source>
</evidence>
<dbReference type="Proteomes" id="UP001501757">
    <property type="component" value="Unassembled WGS sequence"/>
</dbReference>
<keyword evidence="5" id="KW-0408">Iron</keyword>
<dbReference type="SUPFAM" id="SSF46626">
    <property type="entry name" value="Cytochrome c"/>
    <property type="match status" value="1"/>
</dbReference>
<dbReference type="PANTHER" id="PTHR33751:SF9">
    <property type="entry name" value="CYTOCHROME C4"/>
    <property type="match status" value="1"/>
</dbReference>
<evidence type="ECO:0000313" key="7">
    <source>
        <dbReference type="EMBL" id="GAA0370846.1"/>
    </source>
</evidence>
<comment type="caution">
    <text evidence="7">The sequence shown here is derived from an EMBL/GenBank/DDBJ whole genome shotgun (WGS) entry which is preliminary data.</text>
</comment>
<dbReference type="PANTHER" id="PTHR33751">
    <property type="entry name" value="CBB3-TYPE CYTOCHROME C OXIDASE SUBUNIT FIXP"/>
    <property type="match status" value="1"/>
</dbReference>
<dbReference type="InterPro" id="IPR036909">
    <property type="entry name" value="Cyt_c-like_dom_sf"/>
</dbReference>
<evidence type="ECO:0000259" key="6">
    <source>
        <dbReference type="Pfam" id="PF00034"/>
    </source>
</evidence>
<evidence type="ECO:0000256" key="5">
    <source>
        <dbReference type="ARBA" id="ARBA00023004"/>
    </source>
</evidence>
<accession>A0ABP3HIC9</accession>
<dbReference type="EMBL" id="BAAAEI010000023">
    <property type="protein sequence ID" value="GAA0370846.1"/>
    <property type="molecule type" value="Genomic_DNA"/>
</dbReference>